<organism evidence="15 16">
    <name type="scientific">Macrostomum lignano</name>
    <dbReference type="NCBI Taxonomy" id="282301"/>
    <lineage>
        <taxon>Eukaryota</taxon>
        <taxon>Metazoa</taxon>
        <taxon>Spiralia</taxon>
        <taxon>Lophotrochozoa</taxon>
        <taxon>Platyhelminthes</taxon>
        <taxon>Rhabditophora</taxon>
        <taxon>Macrostomorpha</taxon>
        <taxon>Macrostomida</taxon>
        <taxon>Macrostomidae</taxon>
        <taxon>Macrostomum</taxon>
    </lineage>
</organism>
<keyword evidence="5" id="KW-0288">FMN</keyword>
<dbReference type="EC" id="1.16.1.8" evidence="11"/>
<gene>
    <name evidence="15" type="ORF">BOX15_Mlig033166g1</name>
</gene>
<evidence type="ECO:0000256" key="6">
    <source>
        <dbReference type="ARBA" id="ARBA00022691"/>
    </source>
</evidence>
<dbReference type="InterPro" id="IPR017938">
    <property type="entry name" value="Riboflavin_synthase-like_b-brl"/>
</dbReference>
<evidence type="ECO:0000256" key="2">
    <source>
        <dbReference type="ARBA" id="ARBA00001974"/>
    </source>
</evidence>
<dbReference type="InterPro" id="IPR001433">
    <property type="entry name" value="OxRdtase_FAD/NAD-bd"/>
</dbReference>
<dbReference type="GO" id="GO:0050660">
    <property type="term" value="F:flavin adenine dinucleotide binding"/>
    <property type="evidence" value="ECO:0007669"/>
    <property type="project" value="TreeGrafter"/>
</dbReference>
<proteinExistence type="predicted"/>
<keyword evidence="7" id="KW-0274">FAD</keyword>
<dbReference type="InterPro" id="IPR001094">
    <property type="entry name" value="Flavdoxin-like"/>
</dbReference>
<keyword evidence="10" id="KW-0486">Methionine biosynthesis</keyword>
<sequence length="713" mass="76803">LRKRNYRILKQVMPATWHILYGSQTGQAQAIAEDIASELQTRPKIRVELRTCNEQLDLATVRRLIIVCSSTGDGDAPDNAAKFVRLLSRSDLPADAYSHIRFSLLGLGDTNYTSFGKCPQTIETKLKSLGAELFLPTALADDAVGLELTVGPFLERLWPAVDALIAADAASDVKDDAKIVDNMAGISLTGAGSGALDINADIGCDNSDDGPVFGDDLEGVAWPDEASLAVPPLPARYLSLVDHPADDGAASVTADAADAADSELCGDGGAGGAFGRPPGAIGGGGATYLAPLLALDELSSSAAPKRIWRVSLDVSGAGAWAHSLAPGDAISLCPANCPQEVDDLLHRLGVDGRRVVRLVCSGGKKAPDHLPPADRPVTLASLLLRYVDIRQPPSNLLRRVLAEYAGNRRERLRLRQLCARQTSEAKTRLLLGPRLSLLDLLRHFPSCRPPLDHLLPYLPRLQARPYSLANYGSPSSVKLYFSEVYIPAESGRTASREGVATGWLRRLSPGARIPVYGRENRNFRLTESQMTDGPLLLIGPGTGCAPLCAFLDWRRQRLLENGDTKEQQLGEAWLLHGCRRPDWDFAFREPIEVLQNSGAVQQIRLAFSRLDESQLPKLASDQCRGYVTNWIATEAAEIRRLLLGEHKSTCCVLVCGDATGMAKDVLAALEAALAPGIDKVDDSSTKKSGGGSAAAHLLARMRIEGRYKEDVWS</sequence>
<dbReference type="InterPro" id="IPR001709">
    <property type="entry name" value="Flavoprot_Pyr_Nucl_cyt_Rdtase"/>
</dbReference>
<dbReference type="Gene3D" id="3.40.50.80">
    <property type="entry name" value="Nucleotide-binding domain of ferredoxin-NADP reductase (FNR) module"/>
    <property type="match status" value="1"/>
</dbReference>
<evidence type="ECO:0000256" key="7">
    <source>
        <dbReference type="ARBA" id="ARBA00022827"/>
    </source>
</evidence>
<dbReference type="PROSITE" id="PS50902">
    <property type="entry name" value="FLAVODOXIN_LIKE"/>
    <property type="match status" value="1"/>
</dbReference>
<evidence type="ECO:0000259" key="14">
    <source>
        <dbReference type="PROSITE" id="PS51384"/>
    </source>
</evidence>
<name>A0A267H819_9PLAT</name>
<dbReference type="InterPro" id="IPR008254">
    <property type="entry name" value="Flavodoxin/NO_synth"/>
</dbReference>
<evidence type="ECO:0000313" key="15">
    <source>
        <dbReference type="EMBL" id="PAA93692.1"/>
    </source>
</evidence>
<keyword evidence="3" id="KW-0028">Amino-acid biosynthesis</keyword>
<keyword evidence="4" id="KW-0285">Flavoprotein</keyword>
<accession>A0A267H819</accession>
<dbReference type="PRINTS" id="PR00369">
    <property type="entry name" value="FLAVODOXIN"/>
</dbReference>
<dbReference type="OrthoDB" id="1856718at2759"/>
<dbReference type="GO" id="GO:0030586">
    <property type="term" value="F:[methionine synthase] reductase (NADPH) activity"/>
    <property type="evidence" value="ECO:0007669"/>
    <property type="project" value="UniProtKB-EC"/>
</dbReference>
<evidence type="ECO:0000256" key="4">
    <source>
        <dbReference type="ARBA" id="ARBA00022630"/>
    </source>
</evidence>
<dbReference type="EMBL" id="NIVC01000023">
    <property type="protein sequence ID" value="PAA93692.1"/>
    <property type="molecule type" value="Genomic_DNA"/>
</dbReference>
<dbReference type="SUPFAM" id="SSF52218">
    <property type="entry name" value="Flavoproteins"/>
    <property type="match status" value="1"/>
</dbReference>
<dbReference type="Pfam" id="PF00667">
    <property type="entry name" value="FAD_binding_1"/>
    <property type="match status" value="1"/>
</dbReference>
<dbReference type="Gene3D" id="3.40.50.360">
    <property type="match status" value="1"/>
</dbReference>
<dbReference type="InterPro" id="IPR029039">
    <property type="entry name" value="Flavoprotein-like_sf"/>
</dbReference>
<dbReference type="STRING" id="282301.A0A267H819"/>
<dbReference type="SUPFAM" id="SSF63380">
    <property type="entry name" value="Riboflavin synthase domain-like"/>
    <property type="match status" value="1"/>
</dbReference>
<dbReference type="Pfam" id="PF00258">
    <property type="entry name" value="Flavodoxin_1"/>
    <property type="match status" value="1"/>
</dbReference>
<dbReference type="GO" id="GO:0009086">
    <property type="term" value="P:methionine biosynthetic process"/>
    <property type="evidence" value="ECO:0007669"/>
    <property type="project" value="UniProtKB-KW"/>
</dbReference>
<evidence type="ECO:0000256" key="1">
    <source>
        <dbReference type="ARBA" id="ARBA00001917"/>
    </source>
</evidence>
<keyword evidence="6" id="KW-0949">S-adenosyl-L-methionine</keyword>
<evidence type="ECO:0000256" key="3">
    <source>
        <dbReference type="ARBA" id="ARBA00022605"/>
    </source>
</evidence>
<dbReference type="Gene3D" id="1.20.990.10">
    <property type="entry name" value="NADPH-cytochrome p450 Reductase, Chain A, domain 3"/>
    <property type="match status" value="1"/>
</dbReference>
<dbReference type="PROSITE" id="PS51384">
    <property type="entry name" value="FAD_FR"/>
    <property type="match status" value="1"/>
</dbReference>
<evidence type="ECO:0000256" key="10">
    <source>
        <dbReference type="ARBA" id="ARBA00023167"/>
    </source>
</evidence>
<dbReference type="GO" id="GO:0005829">
    <property type="term" value="C:cytosol"/>
    <property type="evidence" value="ECO:0007669"/>
    <property type="project" value="TreeGrafter"/>
</dbReference>
<evidence type="ECO:0000256" key="11">
    <source>
        <dbReference type="ARBA" id="ARBA00039088"/>
    </source>
</evidence>
<dbReference type="InterPro" id="IPR003097">
    <property type="entry name" value="CysJ-like_FAD-binding"/>
</dbReference>
<comment type="caution">
    <text evidence="15">The sequence shown here is derived from an EMBL/GenBank/DDBJ whole genome shotgun (WGS) entry which is preliminary data.</text>
</comment>
<dbReference type="PANTHER" id="PTHR19384">
    <property type="entry name" value="NITRIC OXIDE SYNTHASE-RELATED"/>
    <property type="match status" value="1"/>
</dbReference>
<dbReference type="InterPro" id="IPR017927">
    <property type="entry name" value="FAD-bd_FR_type"/>
</dbReference>
<dbReference type="PRINTS" id="PR00371">
    <property type="entry name" value="FPNCR"/>
</dbReference>
<dbReference type="SUPFAM" id="SSF52343">
    <property type="entry name" value="Ferredoxin reductase-like, C-terminal NADP-linked domain"/>
    <property type="match status" value="1"/>
</dbReference>
<dbReference type="GO" id="GO:0010181">
    <property type="term" value="F:FMN binding"/>
    <property type="evidence" value="ECO:0007669"/>
    <property type="project" value="InterPro"/>
</dbReference>
<keyword evidence="16" id="KW-1185">Reference proteome</keyword>
<reference evidence="15 16" key="1">
    <citation type="submission" date="2017-06" db="EMBL/GenBank/DDBJ databases">
        <title>A platform for efficient transgenesis in Macrostomum lignano, a flatworm model organism for stem cell research.</title>
        <authorList>
            <person name="Berezikov E."/>
        </authorList>
    </citation>
    <scope>NUCLEOTIDE SEQUENCE [LARGE SCALE GENOMIC DNA]</scope>
    <source>
        <strain evidence="15">DV1</strain>
        <tissue evidence="15">Whole organism</tissue>
    </source>
</reference>
<keyword evidence="8" id="KW-0521">NADP</keyword>
<dbReference type="PANTHER" id="PTHR19384:SF84">
    <property type="entry name" value="METHIONINE SYNTHASE REDUCTASE"/>
    <property type="match status" value="1"/>
</dbReference>
<keyword evidence="9" id="KW-0560">Oxidoreductase</keyword>
<dbReference type="InterPro" id="IPR039261">
    <property type="entry name" value="FNR_nucleotide-bd"/>
</dbReference>
<dbReference type="InterPro" id="IPR023173">
    <property type="entry name" value="NADPH_Cyt_P450_Rdtase_alpha"/>
</dbReference>
<feature type="non-terminal residue" evidence="15">
    <location>
        <position position="1"/>
    </location>
</feature>
<dbReference type="Pfam" id="PF00175">
    <property type="entry name" value="NAD_binding_1"/>
    <property type="match status" value="1"/>
</dbReference>
<feature type="domain" description="FAD-binding FR-type" evidence="14">
    <location>
        <begin position="285"/>
        <end position="526"/>
    </location>
</feature>
<evidence type="ECO:0000313" key="16">
    <source>
        <dbReference type="Proteomes" id="UP000215902"/>
    </source>
</evidence>
<dbReference type="Gene3D" id="2.40.30.10">
    <property type="entry name" value="Translation factors"/>
    <property type="match status" value="1"/>
</dbReference>
<dbReference type="FunFam" id="3.40.50.360:FF:000059">
    <property type="entry name" value="5-methyltetrahydrofolate-homocysteine methyltransferase reductase"/>
    <property type="match status" value="1"/>
</dbReference>
<evidence type="ECO:0000256" key="12">
    <source>
        <dbReference type="ARBA" id="ARBA00040659"/>
    </source>
</evidence>
<evidence type="ECO:0000259" key="13">
    <source>
        <dbReference type="PROSITE" id="PS50902"/>
    </source>
</evidence>
<evidence type="ECO:0000256" key="5">
    <source>
        <dbReference type="ARBA" id="ARBA00022643"/>
    </source>
</evidence>
<dbReference type="GO" id="GO:0050667">
    <property type="term" value="P:homocysteine metabolic process"/>
    <property type="evidence" value="ECO:0007669"/>
    <property type="project" value="TreeGrafter"/>
</dbReference>
<feature type="domain" description="Flavodoxin-like" evidence="13">
    <location>
        <begin position="17"/>
        <end position="158"/>
    </location>
</feature>
<evidence type="ECO:0000256" key="9">
    <source>
        <dbReference type="ARBA" id="ARBA00023002"/>
    </source>
</evidence>
<protein>
    <recommendedName>
        <fullName evidence="12">Methionine synthase reductase</fullName>
        <ecNumber evidence="11">1.16.1.8</ecNumber>
    </recommendedName>
</protein>
<comment type="cofactor">
    <cofactor evidence="1">
        <name>FMN</name>
        <dbReference type="ChEBI" id="CHEBI:58210"/>
    </cofactor>
</comment>
<comment type="cofactor">
    <cofactor evidence="2">
        <name>FAD</name>
        <dbReference type="ChEBI" id="CHEBI:57692"/>
    </cofactor>
</comment>
<dbReference type="AlphaFoldDB" id="A0A267H819"/>
<dbReference type="Proteomes" id="UP000215902">
    <property type="component" value="Unassembled WGS sequence"/>
</dbReference>
<evidence type="ECO:0000256" key="8">
    <source>
        <dbReference type="ARBA" id="ARBA00022857"/>
    </source>
</evidence>